<dbReference type="Gene3D" id="3.10.450.50">
    <property type="match status" value="1"/>
</dbReference>
<evidence type="ECO:0000259" key="2">
    <source>
        <dbReference type="Pfam" id="PF14534"/>
    </source>
</evidence>
<dbReference type="SUPFAM" id="SSF54427">
    <property type="entry name" value="NTF2-like"/>
    <property type="match status" value="1"/>
</dbReference>
<evidence type="ECO:0000313" key="3">
    <source>
        <dbReference type="EMBL" id="MFC4311411.1"/>
    </source>
</evidence>
<dbReference type="EMBL" id="JBHSDU010000003">
    <property type="protein sequence ID" value="MFC4311411.1"/>
    <property type="molecule type" value="Genomic_DNA"/>
</dbReference>
<proteinExistence type="predicted"/>
<keyword evidence="4" id="KW-1185">Reference proteome</keyword>
<dbReference type="InterPro" id="IPR032710">
    <property type="entry name" value="NTF2-like_dom_sf"/>
</dbReference>
<dbReference type="Proteomes" id="UP001595904">
    <property type="component" value="Unassembled WGS sequence"/>
</dbReference>
<comment type="caution">
    <text evidence="3">The sequence shown here is derived from an EMBL/GenBank/DDBJ whole genome shotgun (WGS) entry which is preliminary data.</text>
</comment>
<sequence length="134" mass="14454">MKRTFLTIGTLLILCAANAHADDKASLIALDKQWGEAVGKGDKTAAAKIVADNSVSVDEHGMKNKQQQLDDIKAAPAGEKYEAVDYKVTFLNPDTAIMTHSTKGTDAHYSLHVWARKGGTWQVIATSTTPATRE</sequence>
<evidence type="ECO:0000256" key="1">
    <source>
        <dbReference type="SAM" id="SignalP"/>
    </source>
</evidence>
<organism evidence="3 4">
    <name type="scientific">Steroidobacter flavus</name>
    <dbReference type="NCBI Taxonomy" id="1842136"/>
    <lineage>
        <taxon>Bacteria</taxon>
        <taxon>Pseudomonadati</taxon>
        <taxon>Pseudomonadota</taxon>
        <taxon>Gammaproteobacteria</taxon>
        <taxon>Steroidobacterales</taxon>
        <taxon>Steroidobacteraceae</taxon>
        <taxon>Steroidobacter</taxon>
    </lineage>
</organism>
<gene>
    <name evidence="3" type="ORF">ACFPN2_20090</name>
</gene>
<feature type="chain" id="PRO_5047500102" evidence="1">
    <location>
        <begin position="22"/>
        <end position="134"/>
    </location>
</feature>
<feature type="signal peptide" evidence="1">
    <location>
        <begin position="1"/>
        <end position="21"/>
    </location>
</feature>
<keyword evidence="1" id="KW-0732">Signal</keyword>
<evidence type="ECO:0000313" key="4">
    <source>
        <dbReference type="Proteomes" id="UP001595904"/>
    </source>
</evidence>
<feature type="domain" description="DUF4440" evidence="2">
    <location>
        <begin position="27"/>
        <end position="123"/>
    </location>
</feature>
<dbReference type="InterPro" id="IPR027843">
    <property type="entry name" value="DUF4440"/>
</dbReference>
<dbReference type="Pfam" id="PF14534">
    <property type="entry name" value="DUF4440"/>
    <property type="match status" value="1"/>
</dbReference>
<dbReference type="RefSeq" id="WP_380599729.1">
    <property type="nucleotide sequence ID" value="NZ_JBHSDU010000003.1"/>
</dbReference>
<reference evidence="4" key="1">
    <citation type="journal article" date="2019" name="Int. J. Syst. Evol. Microbiol.">
        <title>The Global Catalogue of Microorganisms (GCM) 10K type strain sequencing project: providing services to taxonomists for standard genome sequencing and annotation.</title>
        <authorList>
            <consortium name="The Broad Institute Genomics Platform"/>
            <consortium name="The Broad Institute Genome Sequencing Center for Infectious Disease"/>
            <person name="Wu L."/>
            <person name="Ma J."/>
        </authorList>
    </citation>
    <scope>NUCLEOTIDE SEQUENCE [LARGE SCALE GENOMIC DNA]</scope>
    <source>
        <strain evidence="4">CGMCC 1.10759</strain>
    </source>
</reference>
<accession>A0ABV8SV46</accession>
<name>A0ABV8SV46_9GAMM</name>
<protein>
    <submittedName>
        <fullName evidence="3">Nuclear transport factor 2 family protein</fullName>
    </submittedName>
</protein>